<dbReference type="PANTHER" id="PTHR34504">
    <property type="entry name" value="ANTITOXIN HICB"/>
    <property type="match status" value="1"/>
</dbReference>
<feature type="domain" description="HicB-like antitoxin of toxin-antitoxin system" evidence="1">
    <location>
        <begin position="4"/>
        <end position="63"/>
    </location>
</feature>
<evidence type="ECO:0000259" key="1">
    <source>
        <dbReference type="Pfam" id="PF15919"/>
    </source>
</evidence>
<sequence>MRDYHINIFYSEDDGGYIADIPDLEACSAFGETPEEALREVQQAKKLWLEAARADGKPIPPPEYRPVIYQVASA</sequence>
<dbReference type="InterPro" id="IPR031807">
    <property type="entry name" value="HicB-like"/>
</dbReference>
<proteinExistence type="predicted"/>
<organism evidence="2 3">
    <name type="scientific">Candidatus Desulfatibia profunda</name>
    <dbReference type="NCBI Taxonomy" id="2841695"/>
    <lineage>
        <taxon>Bacteria</taxon>
        <taxon>Pseudomonadati</taxon>
        <taxon>Thermodesulfobacteriota</taxon>
        <taxon>Desulfobacteria</taxon>
        <taxon>Desulfobacterales</taxon>
        <taxon>Desulfobacterales incertae sedis</taxon>
        <taxon>Candidatus Desulfatibia</taxon>
    </lineage>
</organism>
<dbReference type="PANTHER" id="PTHR34504:SF2">
    <property type="entry name" value="UPF0150 PROTEIN SSL0259"/>
    <property type="match status" value="1"/>
</dbReference>
<gene>
    <name evidence="2" type="ORF">H8E23_12200</name>
</gene>
<dbReference type="InterPro" id="IPR051404">
    <property type="entry name" value="TA_system_antitoxin"/>
</dbReference>
<dbReference type="EMBL" id="JACNJH010000171">
    <property type="protein sequence ID" value="MBC8362147.1"/>
    <property type="molecule type" value="Genomic_DNA"/>
</dbReference>
<reference evidence="2 3" key="1">
    <citation type="submission" date="2020-08" db="EMBL/GenBank/DDBJ databases">
        <title>Bridging the membrane lipid divide: bacteria of the FCB group superphylum have the potential to synthesize archaeal ether lipids.</title>
        <authorList>
            <person name="Villanueva L."/>
            <person name="Von Meijenfeldt F.A.B."/>
            <person name="Westbye A.B."/>
            <person name="Yadav S."/>
            <person name="Hopmans E.C."/>
            <person name="Dutilh B.E."/>
            <person name="Sinninghe Damste J.S."/>
        </authorList>
    </citation>
    <scope>NUCLEOTIDE SEQUENCE [LARGE SCALE GENOMIC DNA]</scope>
    <source>
        <strain evidence="2">NIOZ-UU30</strain>
    </source>
</reference>
<comment type="caution">
    <text evidence="2">The sequence shown here is derived from an EMBL/GenBank/DDBJ whole genome shotgun (WGS) entry which is preliminary data.</text>
</comment>
<evidence type="ECO:0000313" key="2">
    <source>
        <dbReference type="EMBL" id="MBC8362147.1"/>
    </source>
</evidence>
<protein>
    <submittedName>
        <fullName evidence="2">Type II toxin-antitoxin system HicB family antitoxin</fullName>
    </submittedName>
</protein>
<name>A0A8J6NLM1_9BACT</name>
<dbReference type="Proteomes" id="UP000603434">
    <property type="component" value="Unassembled WGS sequence"/>
</dbReference>
<accession>A0A8J6NLM1</accession>
<evidence type="ECO:0000313" key="3">
    <source>
        <dbReference type="Proteomes" id="UP000603434"/>
    </source>
</evidence>
<dbReference type="SUPFAM" id="SSF143100">
    <property type="entry name" value="TTHA1013/TTHA0281-like"/>
    <property type="match status" value="1"/>
</dbReference>
<dbReference type="Gene3D" id="3.30.160.250">
    <property type="match status" value="1"/>
</dbReference>
<dbReference type="AlphaFoldDB" id="A0A8J6NLM1"/>
<dbReference type="Pfam" id="PF15919">
    <property type="entry name" value="HicB_lk_antitox"/>
    <property type="match status" value="1"/>
</dbReference>
<dbReference type="InterPro" id="IPR035069">
    <property type="entry name" value="TTHA1013/TTHA0281-like"/>
</dbReference>